<evidence type="ECO:0008006" key="6">
    <source>
        <dbReference type="Google" id="ProtNLM"/>
    </source>
</evidence>
<dbReference type="PANTHER" id="PTHR28657">
    <property type="entry name" value="INDOLEAMINE 2,3-DIOXYGENASE"/>
    <property type="match status" value="1"/>
</dbReference>
<keyword evidence="5" id="KW-1185">Reference proteome</keyword>
<accession>A0ABP0B4T5</accession>
<keyword evidence="2" id="KW-0479">Metal-binding</keyword>
<evidence type="ECO:0000313" key="4">
    <source>
        <dbReference type="EMBL" id="CAK7214538.1"/>
    </source>
</evidence>
<keyword evidence="3" id="KW-0408">Iron</keyword>
<name>A0ABP0B4T5_9PEZI</name>
<comment type="similarity">
    <text evidence="1">Belongs to the indoleamine 2,3-dioxygenase family.</text>
</comment>
<evidence type="ECO:0000256" key="1">
    <source>
        <dbReference type="ARBA" id="ARBA00007119"/>
    </source>
</evidence>
<dbReference type="Gene3D" id="1.20.58.480">
    <property type="match status" value="1"/>
</dbReference>
<sequence>MDASFTQQYGLSDNGFLPSRLPLARLPNPYYAPWEAIIAKLPELLRNNELRKHVRKLQVLSTDGLTTEPEWRRAYLILTFLTHGYIWGEDPVADVLPPCISVPLLAVSSHLEVPPVATYAALNLWNFTTTGSDDEEKATIPFDDLDRLRALHTFTGTESESWFFVVSVAMECRAAAILPVVLGAIEAATLNDMPTVTAALRQFMGCIQEVGMLLDRMHERCDPSVFFFQIRPFLAGSKHMAAQGLPNGVFYDEGNGRGEWRQLRGGSNGQSSLLQFFDIVLGVEHTSDGRHSVGTKDEKEQGFHDEVRGYMPGPHRRFLEHVAALPSLREFVQQAAQKEDASDDEKEMAAAFSEATKALAAFRNKHLGIVTRYIVIPSRQKQVAQAAQAKEAAAQEVVSKLRGLAHVSTHKDASGQLTGTGGTELLPFLKQTRDETLEAGMFAKATSATTSND</sequence>
<dbReference type="InterPro" id="IPR000898">
    <property type="entry name" value="Indolamine_dOase"/>
</dbReference>
<dbReference type="Proteomes" id="UP001642406">
    <property type="component" value="Unassembled WGS sequence"/>
</dbReference>
<comment type="caution">
    <text evidence="4">The sequence shown here is derived from an EMBL/GenBank/DDBJ whole genome shotgun (WGS) entry which is preliminary data.</text>
</comment>
<dbReference type="SUPFAM" id="SSF140959">
    <property type="entry name" value="Indolic compounds 2,3-dioxygenase-like"/>
    <property type="match status" value="1"/>
</dbReference>
<dbReference type="Pfam" id="PF01231">
    <property type="entry name" value="IDO"/>
    <property type="match status" value="1"/>
</dbReference>
<organism evidence="4 5">
    <name type="scientific">Sporothrix bragantina</name>
    <dbReference type="NCBI Taxonomy" id="671064"/>
    <lineage>
        <taxon>Eukaryota</taxon>
        <taxon>Fungi</taxon>
        <taxon>Dikarya</taxon>
        <taxon>Ascomycota</taxon>
        <taxon>Pezizomycotina</taxon>
        <taxon>Sordariomycetes</taxon>
        <taxon>Sordariomycetidae</taxon>
        <taxon>Ophiostomatales</taxon>
        <taxon>Ophiostomataceae</taxon>
        <taxon>Sporothrix</taxon>
    </lineage>
</organism>
<evidence type="ECO:0000256" key="3">
    <source>
        <dbReference type="ARBA" id="ARBA00023004"/>
    </source>
</evidence>
<dbReference type="InterPro" id="IPR037217">
    <property type="entry name" value="Trp/Indoleamine_2_3_dOase-like"/>
</dbReference>
<gene>
    <name evidence="4" type="ORF">SBRCBS47491_002177</name>
</gene>
<dbReference type="PANTHER" id="PTHR28657:SF10">
    <property type="entry name" value="INDOLEAMINE 2,3-DIOXYGENASE"/>
    <property type="match status" value="1"/>
</dbReference>
<evidence type="ECO:0000256" key="2">
    <source>
        <dbReference type="ARBA" id="ARBA00022723"/>
    </source>
</evidence>
<proteinExistence type="inferred from homology"/>
<evidence type="ECO:0000313" key="5">
    <source>
        <dbReference type="Proteomes" id="UP001642406"/>
    </source>
</evidence>
<dbReference type="PROSITE" id="PS00876">
    <property type="entry name" value="IDO_1"/>
    <property type="match status" value="1"/>
</dbReference>
<reference evidence="4 5" key="1">
    <citation type="submission" date="2024-01" db="EMBL/GenBank/DDBJ databases">
        <authorList>
            <person name="Allen C."/>
            <person name="Tagirdzhanova G."/>
        </authorList>
    </citation>
    <scope>NUCLEOTIDE SEQUENCE [LARGE SCALE GENOMIC DNA]</scope>
</reference>
<protein>
    <recommendedName>
        <fullName evidence="6">Indoleamine 2,3-dioxygenase</fullName>
    </recommendedName>
</protein>
<dbReference type="EMBL" id="CAWUHC010000012">
    <property type="protein sequence ID" value="CAK7214538.1"/>
    <property type="molecule type" value="Genomic_DNA"/>
</dbReference>